<evidence type="ECO:0000313" key="3">
    <source>
        <dbReference type="Proteomes" id="UP000273119"/>
    </source>
</evidence>
<accession>A0A496PJK1</accession>
<evidence type="ECO:0000259" key="1">
    <source>
        <dbReference type="Pfam" id="PF02541"/>
    </source>
</evidence>
<dbReference type="Gene3D" id="3.30.420.150">
    <property type="entry name" value="Exopolyphosphatase. Domain 2"/>
    <property type="match status" value="1"/>
</dbReference>
<dbReference type="InterPro" id="IPR043129">
    <property type="entry name" value="ATPase_NBD"/>
</dbReference>
<evidence type="ECO:0000313" key="2">
    <source>
        <dbReference type="EMBL" id="RKW70600.1"/>
    </source>
</evidence>
<dbReference type="Proteomes" id="UP000273119">
    <property type="component" value="Unassembled WGS sequence"/>
</dbReference>
<dbReference type="PANTHER" id="PTHR30005:SF13">
    <property type="entry name" value="EXOPOLYPHOSPHATASE 2"/>
    <property type="match status" value="1"/>
</dbReference>
<proteinExistence type="predicted"/>
<comment type="caution">
    <text evidence="2">The sequence shown here is derived from an EMBL/GenBank/DDBJ whole genome shotgun (WGS) entry which is preliminary data.</text>
</comment>
<dbReference type="InterPro" id="IPR003695">
    <property type="entry name" value="Ppx_GppA_N"/>
</dbReference>
<reference evidence="2 3" key="1">
    <citation type="submission" date="2018-07" db="EMBL/GenBank/DDBJ databases">
        <title>Arthrobacter sp. nov., isolated from raw cow's milk with high bacterial count.</title>
        <authorList>
            <person name="Hahne J."/>
            <person name="Isele D."/>
            <person name="Lipski A."/>
        </authorList>
    </citation>
    <scope>NUCLEOTIDE SEQUENCE [LARGE SCALE GENOMIC DNA]</scope>
    <source>
        <strain evidence="2 3">JZ R-183</strain>
    </source>
</reference>
<keyword evidence="3" id="KW-1185">Reference proteome</keyword>
<gene>
    <name evidence="2" type="ORF">DWQ67_05605</name>
</gene>
<feature type="domain" description="Ppx/GppA phosphatase N-terminal" evidence="1">
    <location>
        <begin position="33"/>
        <end position="289"/>
    </location>
</feature>
<dbReference type="Gene3D" id="3.30.420.40">
    <property type="match status" value="1"/>
</dbReference>
<dbReference type="InterPro" id="IPR050273">
    <property type="entry name" value="GppA/Ppx_hydrolase"/>
</dbReference>
<dbReference type="PANTHER" id="PTHR30005">
    <property type="entry name" value="EXOPOLYPHOSPHATASE"/>
    <property type="match status" value="1"/>
</dbReference>
<dbReference type="GO" id="GO:0016462">
    <property type="term" value="F:pyrophosphatase activity"/>
    <property type="evidence" value="ECO:0007669"/>
    <property type="project" value="TreeGrafter"/>
</dbReference>
<dbReference type="EMBL" id="QQXL01000003">
    <property type="protein sequence ID" value="RKW70600.1"/>
    <property type="molecule type" value="Genomic_DNA"/>
</dbReference>
<name>A0A496PJK1_9MICC</name>
<dbReference type="Pfam" id="PF02541">
    <property type="entry name" value="Ppx-GppA"/>
    <property type="match status" value="1"/>
</dbReference>
<dbReference type="AlphaFoldDB" id="A0A496PJK1"/>
<protein>
    <submittedName>
        <fullName evidence="2">Ppx/GppA family phosphatase</fullName>
    </submittedName>
</protein>
<sequence>MRVAAIDCGTNSLRLLVAEASQDSPPQLGHQERSMAIVRLGQGVDTTGRFAEEALERTFLAVDDVAERLRKSRPDAVRFVATSATRDAANRDVFLDGVESRLGVRPIVVPGAEEARLSFLGAVSAVDAGTQERLLVVDLGGGSTECVLGDVSGVISALSVDMGAVRFTERFLHSDPPTEAEIAAAEEAAEALLDEVAAAVDLTSVERVIGVAGTITTVTAHALDLREYEPARINGATLPLPIVEAACAEIIALPKHRLAELAYIHPGRVDVIQAGAIIWRTLLRRIESATGGGVRSAVTSEHDILDGIALDLAADLATHQDQDLAADSAGDFA</sequence>
<organism evidence="2 3">
    <name type="scientific">Galactobacter caseinivorans</name>
    <dbReference type="NCBI Taxonomy" id="2676123"/>
    <lineage>
        <taxon>Bacteria</taxon>
        <taxon>Bacillati</taxon>
        <taxon>Actinomycetota</taxon>
        <taxon>Actinomycetes</taxon>
        <taxon>Micrococcales</taxon>
        <taxon>Micrococcaceae</taxon>
        <taxon>Galactobacter</taxon>
    </lineage>
</organism>
<dbReference type="RefSeq" id="WP_121484624.1">
    <property type="nucleotide sequence ID" value="NZ_QQXL01000003.1"/>
</dbReference>
<dbReference type="SUPFAM" id="SSF53067">
    <property type="entry name" value="Actin-like ATPase domain"/>
    <property type="match status" value="2"/>
</dbReference>